<evidence type="ECO:0000313" key="1">
    <source>
        <dbReference type="EMBL" id="CAE0154360.1"/>
    </source>
</evidence>
<sequence length="131" mass="14838">MNDLANKRYMETLNKEKEMRRAWAAHDAQKQIFERRSDEFEQLSRMRSTLEGVCGDPAAHVGGDAKPLSRRQQLVGLRNELRSTIATVDAKLDEANNAVEEVDPVVQAARESARQRMKLPLHLRGSAVLNQ</sequence>
<dbReference type="AlphaFoldDB" id="A0A7S3C503"/>
<name>A0A7S3C503_9EUKA</name>
<gene>
    <name evidence="1" type="ORF">HERI1096_LOCUS40499</name>
</gene>
<reference evidence="1" key="1">
    <citation type="submission" date="2021-01" db="EMBL/GenBank/DDBJ databases">
        <authorList>
            <person name="Corre E."/>
            <person name="Pelletier E."/>
            <person name="Niang G."/>
            <person name="Scheremetjew M."/>
            <person name="Finn R."/>
            <person name="Kale V."/>
            <person name="Holt S."/>
            <person name="Cochrane G."/>
            <person name="Meng A."/>
            <person name="Brown T."/>
            <person name="Cohen L."/>
        </authorList>
    </citation>
    <scope>NUCLEOTIDE SEQUENCE</scope>
    <source>
        <strain evidence="1">CCMP281</strain>
    </source>
</reference>
<proteinExistence type="predicted"/>
<dbReference type="EMBL" id="HBHX01073153">
    <property type="protein sequence ID" value="CAE0154360.1"/>
    <property type="molecule type" value="Transcribed_RNA"/>
</dbReference>
<accession>A0A7S3C503</accession>
<organism evidence="1">
    <name type="scientific">Haptolina ericina</name>
    <dbReference type="NCBI Taxonomy" id="156174"/>
    <lineage>
        <taxon>Eukaryota</taxon>
        <taxon>Haptista</taxon>
        <taxon>Haptophyta</taxon>
        <taxon>Prymnesiophyceae</taxon>
        <taxon>Prymnesiales</taxon>
        <taxon>Prymnesiaceae</taxon>
        <taxon>Haptolina</taxon>
    </lineage>
</organism>
<protein>
    <submittedName>
        <fullName evidence="1">Uncharacterized protein</fullName>
    </submittedName>
</protein>